<sequence>MRRFLLPVLLCSGFTLFAQQRYWKLHTGGGIQWTVQPGQTHKDHIEMSGKQLSAIVQYGVQPSGALALSRKLVFPMLRTIPNDTRGNLIREFTGNITDSITIDGSRTTEMPRSFLIHGYLQTTGTLSKSVVLNRTVFPSTDHAAYIESYILRNEGPETVSVNIPIIDSSITTDEKKGVYGSYVIQTTLYNGGAFTLRPQEARHFWIVISARKKFEDHRYLAAGYELEKRKALISELDNKLVLQTPDPVINRMFAFAKIRAAESIYETKQGLMHGPGGGEYYAAIWANDQAEYVNPFFAYLGNAAGVESASNSYRLFAGYMNPSYTPIPSSIIAEGAGYWNGAGDRGDQAMIGYGASQFALTLGDTIEAATLWPLIEWCNNYLLRKKTADSVIASQSDELEGRFPAGKVNLSTNALAYGSFLYGSRLATALGKTTTAAQWQQEARALQQHMETYFGGTVEGYQTYTYYKGNDKLRSWICLPLVMGIYDRKDQTQAALLSPKLWSPNGLLTESGSSTYWDRSTLYAFRGLFKAGATDTAMAYLSYYSGQRLLGAHVPYAIEAWPEGNQRHLSAESGLYCRALVEGLFGFEPTGLRSFSICPRLPKNWNQLSLKNIEAFHTTFGLLVQRVSGMYRITVTENGKPGRNYRWDGKKPLDITLP</sequence>
<evidence type="ECO:0000313" key="2">
    <source>
        <dbReference type="Proteomes" id="UP001199816"/>
    </source>
</evidence>
<dbReference type="Proteomes" id="UP001199816">
    <property type="component" value="Unassembled WGS sequence"/>
</dbReference>
<reference evidence="1 2" key="1">
    <citation type="submission" date="2021-11" db="EMBL/GenBank/DDBJ databases">
        <title>Genomic of Niabella pedocola.</title>
        <authorList>
            <person name="Wu T."/>
        </authorList>
    </citation>
    <scope>NUCLEOTIDE SEQUENCE [LARGE SCALE GENOMIC DNA]</scope>
    <source>
        <strain evidence="1 2">JCM 31011</strain>
    </source>
</reference>
<comment type="caution">
    <text evidence="1">The sequence shown here is derived from an EMBL/GenBank/DDBJ whole genome shotgun (WGS) entry which is preliminary data.</text>
</comment>
<dbReference type="Gene3D" id="1.50.10.10">
    <property type="match status" value="1"/>
</dbReference>
<keyword evidence="2" id="KW-1185">Reference proteome</keyword>
<accession>A0ABS8PL59</accession>
<dbReference type="SUPFAM" id="SSF48208">
    <property type="entry name" value="Six-hairpin glycosidases"/>
    <property type="match status" value="1"/>
</dbReference>
<evidence type="ECO:0008006" key="3">
    <source>
        <dbReference type="Google" id="ProtNLM"/>
    </source>
</evidence>
<organism evidence="1 2">
    <name type="scientific">Niabella pedocola</name>
    <dbReference type="NCBI Taxonomy" id="1752077"/>
    <lineage>
        <taxon>Bacteria</taxon>
        <taxon>Pseudomonadati</taxon>
        <taxon>Bacteroidota</taxon>
        <taxon>Chitinophagia</taxon>
        <taxon>Chitinophagales</taxon>
        <taxon>Chitinophagaceae</taxon>
        <taxon>Niabella</taxon>
    </lineage>
</organism>
<protein>
    <recommendedName>
        <fullName evidence="3">Six-hairpin glycosidase-like protein</fullName>
    </recommendedName>
</protein>
<proteinExistence type="predicted"/>
<dbReference type="RefSeq" id="WP_231002738.1">
    <property type="nucleotide sequence ID" value="NZ_JAJNEC010000003.1"/>
</dbReference>
<dbReference type="InterPro" id="IPR012341">
    <property type="entry name" value="6hp_glycosidase-like_sf"/>
</dbReference>
<dbReference type="EMBL" id="JAJNEC010000003">
    <property type="protein sequence ID" value="MCD2421837.1"/>
    <property type="molecule type" value="Genomic_DNA"/>
</dbReference>
<dbReference type="InterPro" id="IPR008928">
    <property type="entry name" value="6-hairpin_glycosidase_sf"/>
</dbReference>
<evidence type="ECO:0000313" key="1">
    <source>
        <dbReference type="EMBL" id="MCD2421837.1"/>
    </source>
</evidence>
<gene>
    <name evidence="1" type="ORF">LQ567_03630</name>
</gene>
<name>A0ABS8PL59_9BACT</name>